<organism evidence="1 2">
    <name type="scientific">Fusarium fujikuroi</name>
    <name type="common">Bakanae and foot rot disease fungus</name>
    <name type="synonym">Gibberella fujikuroi</name>
    <dbReference type="NCBI Taxonomy" id="5127"/>
    <lineage>
        <taxon>Eukaryota</taxon>
        <taxon>Fungi</taxon>
        <taxon>Dikarya</taxon>
        <taxon>Ascomycota</taxon>
        <taxon>Pezizomycotina</taxon>
        <taxon>Sordariomycetes</taxon>
        <taxon>Hypocreomycetidae</taxon>
        <taxon>Hypocreales</taxon>
        <taxon>Nectriaceae</taxon>
        <taxon>Fusarium</taxon>
        <taxon>Fusarium fujikuroi species complex</taxon>
    </lineage>
</organism>
<dbReference type="eggNOG" id="ENOG502SVPQ">
    <property type="taxonomic scope" value="Eukaryota"/>
</dbReference>
<name>A0A0I9Y5I2_FUSFU</name>
<reference evidence="1" key="1">
    <citation type="submission" date="2019-05" db="EMBL/GenBank/DDBJ databases">
        <authorList>
            <person name="Piombo E."/>
        </authorList>
    </citation>
    <scope>NUCLEOTIDE SEQUENCE</scope>
    <source>
        <strain evidence="1">C2S</strain>
    </source>
</reference>
<evidence type="ECO:0000313" key="2">
    <source>
        <dbReference type="Proteomes" id="UP000760494"/>
    </source>
</evidence>
<dbReference type="AlphaFoldDB" id="A0A0I9Y5I2"/>
<evidence type="ECO:0000313" key="1">
    <source>
        <dbReference type="EMBL" id="VTT74255.1"/>
    </source>
</evidence>
<proteinExistence type="predicted"/>
<sequence length="279" mass="32052">MQNHCQREGHRIPLSPEKELLNMSSGVMPSSWDAGSLNTTKTHEHYERDIEVRNSPSQHTLEEFHHSREIFNILSSSGEAEPQLLRTTEPCSTTEKAGSLGSHYDSKTVSFIHHSNTAPEETPQLRLVEGLLQRLSVPTENNQIAEKRQTGLRRKTVYSETLNDAQSHIFSLQTYRKDLTSEVAQDYDALIEQIQDRVQKLMKAWLEDCDDDAHAFLTHAKRHILDADRLARFLKKYPDLIDGLNFPETDEDIVTSVIMRHLHVRVFQSFLYDAIPHSI</sequence>
<accession>A0A0I9Y5I2</accession>
<dbReference type="Proteomes" id="UP000760494">
    <property type="component" value="Unassembled WGS sequence"/>
</dbReference>
<dbReference type="EMBL" id="CABFJX010000373">
    <property type="protein sequence ID" value="VTT74255.1"/>
    <property type="molecule type" value="Genomic_DNA"/>
</dbReference>
<comment type="caution">
    <text evidence="1">The sequence shown here is derived from an EMBL/GenBank/DDBJ whole genome shotgun (WGS) entry which is preliminary data.</text>
</comment>
<protein>
    <submittedName>
        <fullName evidence="1">Uncharacterized protein</fullName>
    </submittedName>
</protein>
<gene>
    <name evidence="1" type="ORF">C2S_9532</name>
</gene>